<evidence type="ECO:0000256" key="4">
    <source>
        <dbReference type="PROSITE-ProRule" id="PRU00914"/>
    </source>
</evidence>
<evidence type="ECO:0000313" key="6">
    <source>
        <dbReference type="Proteomes" id="UP000504603"/>
    </source>
</evidence>
<keyword evidence="3 4" id="KW-0949">S-adenosyl-L-methionine</keyword>
<feature type="region of interest" description="SAM motif I" evidence="4">
    <location>
        <begin position="128"/>
        <end position="137"/>
    </location>
</feature>
<dbReference type="CDD" id="cd02440">
    <property type="entry name" value="AdoMet_MTases"/>
    <property type="match status" value="1"/>
</dbReference>
<dbReference type="Pfam" id="PF08241">
    <property type="entry name" value="Methyltransf_11"/>
    <property type="match status" value="1"/>
</dbReference>
<proteinExistence type="inferred from homology"/>
<reference evidence="7" key="1">
    <citation type="submission" date="2025-08" db="UniProtKB">
        <authorList>
            <consortium name="RefSeq"/>
        </authorList>
    </citation>
    <scope>IDENTIFICATION</scope>
</reference>
<dbReference type="KEGG" id="mcha:111017272"/>
<dbReference type="GO" id="GO:0032259">
    <property type="term" value="P:methylation"/>
    <property type="evidence" value="ECO:0007669"/>
    <property type="project" value="UniProtKB-UniRule"/>
</dbReference>
<name>A0A6J1D3J6_MOMCH</name>
<evidence type="ECO:0000256" key="1">
    <source>
        <dbReference type="ARBA" id="ARBA00022603"/>
    </source>
</evidence>
<keyword evidence="6" id="KW-1185">Reference proteome</keyword>
<evidence type="ECO:0000256" key="2">
    <source>
        <dbReference type="ARBA" id="ARBA00022679"/>
    </source>
</evidence>
<dbReference type="PANTHER" id="PTHR43591">
    <property type="entry name" value="METHYLTRANSFERASE"/>
    <property type="match status" value="1"/>
</dbReference>
<gene>
    <name evidence="7" type="primary">LOC111017272</name>
</gene>
<dbReference type="Gene3D" id="3.40.50.150">
    <property type="entry name" value="Vaccinia Virus protein VP39"/>
    <property type="match status" value="1"/>
</dbReference>
<dbReference type="GO" id="GO:0008757">
    <property type="term" value="F:S-adenosylmethionine-dependent methyltransferase activity"/>
    <property type="evidence" value="ECO:0007669"/>
    <property type="project" value="InterPro"/>
</dbReference>
<accession>A0A6J1D3J6</accession>
<dbReference type="AlphaFoldDB" id="A0A6J1D3J6"/>
<dbReference type="InterPro" id="IPR025774">
    <property type="entry name" value="PiNMT-like"/>
</dbReference>
<evidence type="ECO:0000259" key="5">
    <source>
        <dbReference type="Pfam" id="PF08241"/>
    </source>
</evidence>
<organism evidence="6 7">
    <name type="scientific">Momordica charantia</name>
    <name type="common">Bitter gourd</name>
    <name type="synonym">Balsam pear</name>
    <dbReference type="NCBI Taxonomy" id="3673"/>
    <lineage>
        <taxon>Eukaryota</taxon>
        <taxon>Viridiplantae</taxon>
        <taxon>Streptophyta</taxon>
        <taxon>Embryophyta</taxon>
        <taxon>Tracheophyta</taxon>
        <taxon>Spermatophyta</taxon>
        <taxon>Magnoliopsida</taxon>
        <taxon>eudicotyledons</taxon>
        <taxon>Gunneridae</taxon>
        <taxon>Pentapetalae</taxon>
        <taxon>rosids</taxon>
        <taxon>fabids</taxon>
        <taxon>Cucurbitales</taxon>
        <taxon>Cucurbitaceae</taxon>
        <taxon>Momordiceae</taxon>
        <taxon>Momordica</taxon>
    </lineage>
</organism>
<evidence type="ECO:0000256" key="3">
    <source>
        <dbReference type="ARBA" id="ARBA00022691"/>
    </source>
</evidence>
<feature type="domain" description="Methyltransferase type 11" evidence="5">
    <location>
        <begin position="129"/>
        <end position="227"/>
    </location>
</feature>
<dbReference type="Proteomes" id="UP000504603">
    <property type="component" value="Unplaced"/>
</dbReference>
<comment type="similarity">
    <text evidence="4">Belongs to the class I-like SAM-binding methyltransferase superfamily. gTMT family.</text>
</comment>
<evidence type="ECO:0000313" key="7">
    <source>
        <dbReference type="RefSeq" id="XP_022148670.1"/>
    </source>
</evidence>
<sequence length="346" mass="37961">MSFASATPTSSYGPHSLDFNRFNAARIVASSRIHLRRRSFSFSAAAMTTTRAAAEVDADRLQKGIAEFYDESSGLWENIWGEHMHHGFYDPDSSVSLSDHRAAQIRMIEEALRFGGVAAEGGRRPAGAVDVGCGIGGSSRYLARKYGAKCRGITLSPVQAIRAEAIAAAEGLRDKVSFEVADALNQPFSDGEFDLVWSMESGEHMPDKSKFITELVRVAAPGGTIIIVTWCHRDLGPSEQALQPWELNLLQKICDGFYLPAWCSAADYVKLLESHGLQDIKTADWSQNVAPFWPAVIRSALTWKGFTSLLRSGWKTVKGALVMPLMIEGFKKGVIKFAVITCRKPE</sequence>
<dbReference type="SUPFAM" id="SSF53335">
    <property type="entry name" value="S-adenosyl-L-methionine-dependent methyltransferases"/>
    <property type="match status" value="1"/>
</dbReference>
<feature type="region of interest" description="SAM motif III" evidence="4">
    <location>
        <begin position="218"/>
        <end position="227"/>
    </location>
</feature>
<dbReference type="OrthoDB" id="8300214at2759"/>
<dbReference type="GeneID" id="111017272"/>
<keyword evidence="1 4" id="KW-0489">Methyltransferase</keyword>
<dbReference type="RefSeq" id="XP_022148670.1">
    <property type="nucleotide sequence ID" value="XM_022292978.1"/>
</dbReference>
<protein>
    <submittedName>
        <fullName evidence="7">Tocopherol O-methyltransferase, chloroplastic</fullName>
    </submittedName>
</protein>
<dbReference type="PROSITE" id="PS51581">
    <property type="entry name" value="SAM_GTMT"/>
    <property type="match status" value="1"/>
</dbReference>
<dbReference type="InterPro" id="IPR029063">
    <property type="entry name" value="SAM-dependent_MTases_sf"/>
</dbReference>
<dbReference type="InterPro" id="IPR013216">
    <property type="entry name" value="Methyltransf_11"/>
</dbReference>
<feature type="region of interest" description="SAM motif II" evidence="4">
    <location>
        <begin position="191"/>
        <end position="199"/>
    </location>
</feature>
<keyword evidence="2 4" id="KW-0808">Transferase</keyword>
<dbReference type="PANTHER" id="PTHR43591:SF81">
    <property type="entry name" value="MAGNESIUM PROTOPORPHYRIN IX METHYLTRANSFERASE, CHLOROPLASTIC-RELATED"/>
    <property type="match status" value="1"/>
</dbReference>